<dbReference type="InterPro" id="IPR018044">
    <property type="entry name" value="Peptidase_S11"/>
</dbReference>
<protein>
    <submittedName>
        <fullName evidence="8">D-alanyl-D-alanine carboxypeptidase family protein</fullName>
    </submittedName>
</protein>
<feature type="domain" description="Peptidase S11 D-alanyl-D-alanine carboxypeptidase A N-terminal" evidence="7">
    <location>
        <begin position="435"/>
        <end position="558"/>
    </location>
</feature>
<dbReference type="OrthoDB" id="10254188at2759"/>
<evidence type="ECO:0000259" key="7">
    <source>
        <dbReference type="Pfam" id="PF00768"/>
    </source>
</evidence>
<keyword evidence="5" id="KW-0573">Peptidoglycan synthesis</keyword>
<gene>
    <name evidence="8" type="ORF">TTHERM_00773310</name>
</gene>
<keyword evidence="8" id="KW-0645">Protease</keyword>
<evidence type="ECO:0000313" key="8">
    <source>
        <dbReference type="EMBL" id="EAR83921.2"/>
    </source>
</evidence>
<dbReference type="PANTHER" id="PTHR21581:SF6">
    <property type="entry name" value="TRAFFICKING PROTEIN PARTICLE COMPLEX SUBUNIT 12"/>
    <property type="match status" value="1"/>
</dbReference>
<evidence type="ECO:0000313" key="9">
    <source>
        <dbReference type="Proteomes" id="UP000009168"/>
    </source>
</evidence>
<dbReference type="PANTHER" id="PTHR21581">
    <property type="entry name" value="D-ALANYL-D-ALANINE CARBOXYPEPTIDASE"/>
    <property type="match status" value="1"/>
</dbReference>
<dbReference type="GO" id="GO:0009002">
    <property type="term" value="F:serine-type D-Ala-D-Ala carboxypeptidase activity"/>
    <property type="evidence" value="ECO:0007669"/>
    <property type="project" value="InterPro"/>
</dbReference>
<comment type="similarity">
    <text evidence="1">Belongs to the peptidase S11 family.</text>
</comment>
<dbReference type="GO" id="GO:0006508">
    <property type="term" value="P:proteolysis"/>
    <property type="evidence" value="ECO:0007669"/>
    <property type="project" value="InterPro"/>
</dbReference>
<evidence type="ECO:0000256" key="5">
    <source>
        <dbReference type="ARBA" id="ARBA00022984"/>
    </source>
</evidence>
<sequence length="589" mass="67736">MSDNFLAIHSAPKIMSLQQIQINNSKKTQTPKKKDFFRNRGKGNLSPLRAFSVNQTQQTSQKKEIVHEQNYFIKSKDLDNSFEIKGQSERDQSVSSVNEIQSSLQQKKTRSLLYIKSSNTQRLQQNLKKFNFNTEQNITSFPSFNAFPKLDQVSNQKIKSSINLESSNNKKIESTTSYFMNFPSQKSVQRDQSPILKSKQKVKSYTFMQDEKNQMLMTQILFRKPKLTNKYYQIKPPNTPQIKAFDLSIDKRNKTSIGFQSNQKQNQIFKPQIQILDENSKDECENMSPVRDYFTKLPQSVSAESWAVLNANNGQILFGNNHFIIRQMASLTKIMTLYVSLKVIQALDISPFRTYVEVSKKAASMNGTSARLIEGDRLSLWDLMHGMMLPSGNDAATALAENLGVFLYYQSEEYKLQYQQNPQQFQNEKFRVKNSQGYFINQMNKYAHNLQLNNTHFANPTGLVNNFNRSTAADLAKLSYHLIKEEQVKKIVECKYHFAQIYMNNNKKRSVIFENTNKLLSHGYSGLKTGITTAAGPCLSAWYKDDQVNLIIILLNSSSMEQRWVDTQNLVSCVINQQQNSNVHSSQLP</sequence>
<feature type="domain" description="Peptidase S11 D-alanyl-D-alanine carboxypeptidase A N-terminal" evidence="7">
    <location>
        <begin position="297"/>
        <end position="403"/>
    </location>
</feature>
<evidence type="ECO:0000256" key="2">
    <source>
        <dbReference type="ARBA" id="ARBA00022729"/>
    </source>
</evidence>
<organism evidence="8 9">
    <name type="scientific">Tetrahymena thermophila (strain SB210)</name>
    <dbReference type="NCBI Taxonomy" id="312017"/>
    <lineage>
        <taxon>Eukaryota</taxon>
        <taxon>Sar</taxon>
        <taxon>Alveolata</taxon>
        <taxon>Ciliophora</taxon>
        <taxon>Intramacronucleata</taxon>
        <taxon>Oligohymenophorea</taxon>
        <taxon>Hymenostomatida</taxon>
        <taxon>Tetrahymenina</taxon>
        <taxon>Tetrahymenidae</taxon>
        <taxon>Tetrahymena</taxon>
    </lineage>
</organism>
<keyword evidence="8" id="KW-0121">Carboxypeptidase</keyword>
<keyword evidence="6" id="KW-0961">Cell wall biogenesis/degradation</keyword>
<dbReference type="InParanoid" id="I7MFG1"/>
<evidence type="ECO:0000256" key="3">
    <source>
        <dbReference type="ARBA" id="ARBA00022801"/>
    </source>
</evidence>
<keyword evidence="4" id="KW-0133">Cell shape</keyword>
<keyword evidence="2" id="KW-0732">Signal</keyword>
<dbReference type="GO" id="GO:0008360">
    <property type="term" value="P:regulation of cell shape"/>
    <property type="evidence" value="ECO:0007669"/>
    <property type="project" value="UniProtKB-KW"/>
</dbReference>
<dbReference type="SUPFAM" id="SSF56601">
    <property type="entry name" value="beta-lactamase/transpeptidase-like"/>
    <property type="match status" value="1"/>
</dbReference>
<dbReference type="EMBL" id="GG662514">
    <property type="protein sequence ID" value="EAR83921.2"/>
    <property type="molecule type" value="Genomic_DNA"/>
</dbReference>
<evidence type="ECO:0000256" key="6">
    <source>
        <dbReference type="ARBA" id="ARBA00023316"/>
    </source>
</evidence>
<dbReference type="eggNOG" id="ENOG502S4VA">
    <property type="taxonomic scope" value="Eukaryota"/>
</dbReference>
<keyword evidence="3" id="KW-0378">Hydrolase</keyword>
<reference evidence="9" key="1">
    <citation type="journal article" date="2006" name="PLoS Biol.">
        <title>Macronuclear genome sequence of the ciliate Tetrahymena thermophila, a model eukaryote.</title>
        <authorList>
            <person name="Eisen J.A."/>
            <person name="Coyne R.S."/>
            <person name="Wu M."/>
            <person name="Wu D."/>
            <person name="Thiagarajan M."/>
            <person name="Wortman J.R."/>
            <person name="Badger J.H."/>
            <person name="Ren Q."/>
            <person name="Amedeo P."/>
            <person name="Jones K.M."/>
            <person name="Tallon L.J."/>
            <person name="Delcher A.L."/>
            <person name="Salzberg S.L."/>
            <person name="Silva J.C."/>
            <person name="Haas B.J."/>
            <person name="Majoros W.H."/>
            <person name="Farzad M."/>
            <person name="Carlton J.M."/>
            <person name="Smith R.K. Jr."/>
            <person name="Garg J."/>
            <person name="Pearlman R.E."/>
            <person name="Karrer K.M."/>
            <person name="Sun L."/>
            <person name="Manning G."/>
            <person name="Elde N.C."/>
            <person name="Turkewitz A.P."/>
            <person name="Asai D.J."/>
            <person name="Wilkes D.E."/>
            <person name="Wang Y."/>
            <person name="Cai H."/>
            <person name="Collins K."/>
            <person name="Stewart B.A."/>
            <person name="Lee S.R."/>
            <person name="Wilamowska K."/>
            <person name="Weinberg Z."/>
            <person name="Ruzzo W.L."/>
            <person name="Wloga D."/>
            <person name="Gaertig J."/>
            <person name="Frankel J."/>
            <person name="Tsao C.-C."/>
            <person name="Gorovsky M.A."/>
            <person name="Keeling P.J."/>
            <person name="Waller R.F."/>
            <person name="Patron N.J."/>
            <person name="Cherry J.M."/>
            <person name="Stover N.A."/>
            <person name="Krieger C.J."/>
            <person name="del Toro C."/>
            <person name="Ryder H.F."/>
            <person name="Williamson S.C."/>
            <person name="Barbeau R.A."/>
            <person name="Hamilton E.P."/>
            <person name="Orias E."/>
        </authorList>
    </citation>
    <scope>NUCLEOTIDE SEQUENCE [LARGE SCALE GENOMIC DNA]</scope>
    <source>
        <strain evidence="9">SB210</strain>
    </source>
</reference>
<dbReference type="InterPro" id="IPR001967">
    <property type="entry name" value="Peptidase_S11_N"/>
</dbReference>
<dbReference type="Proteomes" id="UP000009168">
    <property type="component" value="Unassembled WGS sequence"/>
</dbReference>
<evidence type="ECO:0000256" key="1">
    <source>
        <dbReference type="ARBA" id="ARBA00007164"/>
    </source>
</evidence>
<proteinExistence type="inferred from homology"/>
<dbReference type="KEGG" id="tet:TTHERM_00773310"/>
<dbReference type="AlphaFoldDB" id="I7MFG1"/>
<dbReference type="GeneID" id="7830239"/>
<dbReference type="PRINTS" id="PR00725">
    <property type="entry name" value="DADACBPTASE1"/>
</dbReference>
<dbReference type="InterPro" id="IPR012338">
    <property type="entry name" value="Beta-lactam/transpept-like"/>
</dbReference>
<accession>I7MFG1</accession>
<dbReference type="Gene3D" id="3.40.710.10">
    <property type="entry name" value="DD-peptidase/beta-lactamase superfamily"/>
    <property type="match status" value="1"/>
</dbReference>
<name>I7MFG1_TETTS</name>
<dbReference type="GO" id="GO:0071555">
    <property type="term" value="P:cell wall organization"/>
    <property type="evidence" value="ECO:0007669"/>
    <property type="project" value="UniProtKB-KW"/>
</dbReference>
<evidence type="ECO:0000256" key="4">
    <source>
        <dbReference type="ARBA" id="ARBA00022960"/>
    </source>
</evidence>
<dbReference type="RefSeq" id="XP_001031584.2">
    <property type="nucleotide sequence ID" value="XM_001031584.2"/>
</dbReference>
<keyword evidence="9" id="KW-1185">Reference proteome</keyword>
<dbReference type="Pfam" id="PF00768">
    <property type="entry name" value="Peptidase_S11"/>
    <property type="match status" value="2"/>
</dbReference>